<reference evidence="3" key="2">
    <citation type="submission" date="2025-08" db="UniProtKB">
        <authorList>
            <consortium name="RefSeq"/>
        </authorList>
    </citation>
    <scope>IDENTIFICATION</scope>
    <source>
        <tissue evidence="3">Blood</tissue>
    </source>
</reference>
<sequence length="177" mass="20528">MGIMGTDPGAYAHLGPKQLEMSSYLRNKDLSPRTRKSVLELPSSSPSSGSKSFRHDRLSSCMRRHWQRTRNSGLVWWIASRIWPNSACNWTKSHRSRTEYLRGPVYQKKWKSRYWRRGCLTWKKRLRVTGNLEPIPGSIGHKSGYTLDRVLTELKSDNQRLKDENGALIRVISKLSK</sequence>
<accession>A0A979F7W4</accession>
<dbReference type="GO" id="GO:0019901">
    <property type="term" value="F:protein kinase binding"/>
    <property type="evidence" value="ECO:0007669"/>
    <property type="project" value="InterPro"/>
</dbReference>
<proteinExistence type="predicted"/>
<dbReference type="GeneID" id="108276302"/>
<name>A0A979F7W4_ICTPU</name>
<evidence type="ECO:0000313" key="3">
    <source>
        <dbReference type="RefSeq" id="XP_047016202.1"/>
    </source>
</evidence>
<dbReference type="Pfam" id="PF15898">
    <property type="entry name" value="PRKG1_interact"/>
    <property type="match status" value="1"/>
</dbReference>
<protein>
    <submittedName>
        <fullName evidence="3">Uncharacterized protein LOC108276302 isoform X5</fullName>
    </submittedName>
</protein>
<organism evidence="2 3">
    <name type="scientific">Ictalurus punctatus</name>
    <name type="common">Channel catfish</name>
    <name type="synonym">Silurus punctatus</name>
    <dbReference type="NCBI Taxonomy" id="7998"/>
    <lineage>
        <taxon>Eukaryota</taxon>
        <taxon>Metazoa</taxon>
        <taxon>Chordata</taxon>
        <taxon>Craniata</taxon>
        <taxon>Vertebrata</taxon>
        <taxon>Euteleostomi</taxon>
        <taxon>Actinopterygii</taxon>
        <taxon>Neopterygii</taxon>
        <taxon>Teleostei</taxon>
        <taxon>Ostariophysi</taxon>
        <taxon>Siluriformes</taxon>
        <taxon>Ictaluridae</taxon>
        <taxon>Ictalurus</taxon>
    </lineage>
</organism>
<dbReference type="Proteomes" id="UP000221080">
    <property type="component" value="Chromosome 15"/>
</dbReference>
<feature type="domain" description="cGMP-dependent protein kinase interacting" evidence="1">
    <location>
        <begin position="149"/>
        <end position="177"/>
    </location>
</feature>
<evidence type="ECO:0000259" key="1">
    <source>
        <dbReference type="Pfam" id="PF15898"/>
    </source>
</evidence>
<evidence type="ECO:0000313" key="2">
    <source>
        <dbReference type="Proteomes" id="UP000221080"/>
    </source>
</evidence>
<gene>
    <name evidence="3" type="primary">LOC108276302</name>
</gene>
<dbReference type="InterPro" id="IPR031775">
    <property type="entry name" value="PRKG1_interact"/>
</dbReference>
<reference evidence="2" key="1">
    <citation type="journal article" date="2016" name="Nat. Commun.">
        <title>The channel catfish genome sequence provides insights into the evolution of scale formation in teleosts.</title>
        <authorList>
            <person name="Liu Z."/>
            <person name="Liu S."/>
            <person name="Yao J."/>
            <person name="Bao L."/>
            <person name="Zhang J."/>
            <person name="Li Y."/>
            <person name="Jiang C."/>
            <person name="Sun L."/>
            <person name="Wang R."/>
            <person name="Zhang Y."/>
            <person name="Zhou T."/>
            <person name="Zeng Q."/>
            <person name="Fu Q."/>
            <person name="Gao S."/>
            <person name="Li N."/>
            <person name="Koren S."/>
            <person name="Jiang Y."/>
            <person name="Zimin A."/>
            <person name="Xu P."/>
            <person name="Phillippy A.M."/>
            <person name="Geng X."/>
            <person name="Song L."/>
            <person name="Sun F."/>
            <person name="Li C."/>
            <person name="Wang X."/>
            <person name="Chen A."/>
            <person name="Jin Y."/>
            <person name="Yuan Z."/>
            <person name="Yang Y."/>
            <person name="Tan S."/>
            <person name="Peatman E."/>
            <person name="Lu J."/>
            <person name="Qin Z."/>
            <person name="Dunham R."/>
            <person name="Li Z."/>
            <person name="Sonstegard T."/>
            <person name="Feng J."/>
            <person name="Danzmann R.G."/>
            <person name="Schroeder S."/>
            <person name="Scheffler B."/>
            <person name="Duke M.V."/>
            <person name="Ballard L."/>
            <person name="Kucuktas H."/>
            <person name="Kaltenboeck L."/>
            <person name="Liu H."/>
            <person name="Armbruster J."/>
            <person name="Xie Y."/>
            <person name="Kirby M.L."/>
            <person name="Tian Y."/>
            <person name="Flanagan M.E."/>
            <person name="Mu W."/>
            <person name="Waldbieser G.C."/>
        </authorList>
    </citation>
    <scope>NUCLEOTIDE SEQUENCE [LARGE SCALE GENOMIC DNA]</scope>
    <source>
        <strain evidence="2">SDA103</strain>
    </source>
</reference>
<keyword evidence="2" id="KW-1185">Reference proteome</keyword>
<dbReference type="RefSeq" id="XP_047016202.1">
    <property type="nucleotide sequence ID" value="XM_047160246.2"/>
</dbReference>
<dbReference type="AlphaFoldDB" id="A0A979F7W4"/>